<evidence type="ECO:0000313" key="3">
    <source>
        <dbReference type="Proteomes" id="UP000690515"/>
    </source>
</evidence>
<evidence type="ECO:0000259" key="1">
    <source>
        <dbReference type="Pfam" id="PF05076"/>
    </source>
</evidence>
<accession>A0ABS5ZJA4</accession>
<comment type="caution">
    <text evidence="2">The sequence shown here is derived from an EMBL/GenBank/DDBJ whole genome shotgun (WGS) entry which is preliminary data.</text>
</comment>
<gene>
    <name evidence="2" type="ORF">KCG35_23940</name>
</gene>
<keyword evidence="3" id="KW-1185">Reference proteome</keyword>
<organism evidence="2 3">
    <name type="scientific">Zooshikella harenae</name>
    <dbReference type="NCBI Taxonomy" id="2827238"/>
    <lineage>
        <taxon>Bacteria</taxon>
        <taxon>Pseudomonadati</taxon>
        <taxon>Pseudomonadota</taxon>
        <taxon>Gammaproteobacteria</taxon>
        <taxon>Oceanospirillales</taxon>
        <taxon>Zooshikellaceae</taxon>
        <taxon>Zooshikella</taxon>
    </lineage>
</organism>
<protein>
    <submittedName>
        <fullName evidence="2">Suppressor of fused domain protein</fullName>
    </submittedName>
</protein>
<feature type="domain" description="Suppressor of fused-like" evidence="1">
    <location>
        <begin position="25"/>
        <end position="179"/>
    </location>
</feature>
<reference evidence="2 3" key="1">
    <citation type="submission" date="2021-04" db="EMBL/GenBank/DDBJ databases">
        <authorList>
            <person name="Pira H."/>
            <person name="Risdian C."/>
            <person name="Wink J."/>
        </authorList>
    </citation>
    <scope>NUCLEOTIDE SEQUENCE [LARGE SCALE GENOMIC DNA]</scope>
    <source>
        <strain evidence="2 3">WH53</strain>
    </source>
</reference>
<dbReference type="InterPro" id="IPR020941">
    <property type="entry name" value="SUFU-like_domain"/>
</dbReference>
<evidence type="ECO:0000313" key="2">
    <source>
        <dbReference type="EMBL" id="MBU2714107.1"/>
    </source>
</evidence>
<dbReference type="RefSeq" id="WP_215822378.1">
    <property type="nucleotide sequence ID" value="NZ_JAGSOY010000152.1"/>
</dbReference>
<proteinExistence type="predicted"/>
<name>A0ABS5ZJA4_9GAMM</name>
<dbReference type="Proteomes" id="UP000690515">
    <property type="component" value="Unassembled WGS sequence"/>
</dbReference>
<dbReference type="Pfam" id="PF05076">
    <property type="entry name" value="SUFU"/>
    <property type="match status" value="1"/>
</dbReference>
<sequence>MNIIDHAEKFLGTINQGWKDSTGSGLQVASFCNTPFKGVNSYLSLGLNRHVLSISDTKSIRHELIMAVNDGFSSPTIVNNILFVCESILDDHKALLRGQVVKLPSELASQLGFDALYCSIPIFWDDDFSEFSGSKPPVIIVLLIPIFNQEADFIHQNGWSKFEGLLDDKNPDLFSMNREPVV</sequence>
<dbReference type="EMBL" id="JAGSOY010000152">
    <property type="protein sequence ID" value="MBU2714107.1"/>
    <property type="molecule type" value="Genomic_DNA"/>
</dbReference>